<dbReference type="Proteomes" id="UP000318437">
    <property type="component" value="Unassembled WGS sequence"/>
</dbReference>
<keyword evidence="6" id="KW-0349">Heme</keyword>
<feature type="transmembrane region" description="Helical" evidence="8">
    <location>
        <begin position="97"/>
        <end position="120"/>
    </location>
</feature>
<evidence type="ECO:0000256" key="6">
    <source>
        <dbReference type="RuleBase" id="RU000370"/>
    </source>
</evidence>
<dbReference type="Gene3D" id="1.20.210.10">
    <property type="entry name" value="Cytochrome c oxidase-like, subunit I domain"/>
    <property type="match status" value="1"/>
</dbReference>
<dbReference type="GO" id="GO:0009060">
    <property type="term" value="P:aerobic respiration"/>
    <property type="evidence" value="ECO:0007669"/>
    <property type="project" value="InterPro"/>
</dbReference>
<keyword evidence="2 6" id="KW-0679">Respiratory chain</keyword>
<dbReference type="AlphaFoldDB" id="A0A5C6CF96"/>
<dbReference type="GO" id="GO:0016491">
    <property type="term" value="F:oxidoreductase activity"/>
    <property type="evidence" value="ECO:0007669"/>
    <property type="project" value="UniProtKB-KW"/>
</dbReference>
<organism evidence="10 11">
    <name type="scientific">Bythopirellula polymerisocia</name>
    <dbReference type="NCBI Taxonomy" id="2528003"/>
    <lineage>
        <taxon>Bacteria</taxon>
        <taxon>Pseudomonadati</taxon>
        <taxon>Planctomycetota</taxon>
        <taxon>Planctomycetia</taxon>
        <taxon>Pirellulales</taxon>
        <taxon>Lacipirellulaceae</taxon>
        <taxon>Bythopirellula</taxon>
    </lineage>
</organism>
<feature type="region of interest" description="Disordered" evidence="7">
    <location>
        <begin position="569"/>
        <end position="598"/>
    </location>
</feature>
<keyword evidence="6" id="KW-0249">Electron transport</keyword>
<evidence type="ECO:0000313" key="10">
    <source>
        <dbReference type="EMBL" id="TWU23563.1"/>
    </source>
</evidence>
<feature type="transmembrane region" description="Helical" evidence="8">
    <location>
        <begin position="347"/>
        <end position="365"/>
    </location>
</feature>
<keyword evidence="6" id="KW-0408">Iron</keyword>
<accession>A0A5C6CF96</accession>
<dbReference type="RefSeq" id="WP_146452065.1">
    <property type="nucleotide sequence ID" value="NZ_SJPS01000006.1"/>
</dbReference>
<evidence type="ECO:0000256" key="3">
    <source>
        <dbReference type="ARBA" id="ARBA00022692"/>
    </source>
</evidence>
<name>A0A5C6CF96_9BACT</name>
<dbReference type="GO" id="GO:0016020">
    <property type="term" value="C:membrane"/>
    <property type="evidence" value="ECO:0007669"/>
    <property type="project" value="UniProtKB-SubCell"/>
</dbReference>
<keyword evidence="6" id="KW-0813">Transport</keyword>
<evidence type="ECO:0000256" key="7">
    <source>
        <dbReference type="SAM" id="MobiDB-lite"/>
    </source>
</evidence>
<evidence type="ECO:0000256" key="4">
    <source>
        <dbReference type="ARBA" id="ARBA00022989"/>
    </source>
</evidence>
<evidence type="ECO:0000256" key="2">
    <source>
        <dbReference type="ARBA" id="ARBA00022660"/>
    </source>
</evidence>
<protein>
    <submittedName>
        <fullName evidence="10">Alternative cytochrome c oxidase subunit 1</fullName>
        <ecNumber evidence="10">1.9.3.1</ecNumber>
    </submittedName>
</protein>
<dbReference type="EC" id="1.9.3.1" evidence="10"/>
<keyword evidence="10" id="KW-0560">Oxidoreductase</keyword>
<feature type="transmembrane region" description="Helical" evidence="8">
    <location>
        <begin position="38"/>
        <end position="60"/>
    </location>
</feature>
<evidence type="ECO:0000259" key="9">
    <source>
        <dbReference type="PROSITE" id="PS50855"/>
    </source>
</evidence>
<dbReference type="PANTHER" id="PTHR10422">
    <property type="entry name" value="CYTOCHROME C OXIDASE SUBUNIT 1"/>
    <property type="match status" value="1"/>
</dbReference>
<dbReference type="PRINTS" id="PR01165">
    <property type="entry name" value="CYCOXIDASEI"/>
</dbReference>
<dbReference type="SUPFAM" id="SSF81442">
    <property type="entry name" value="Cytochrome c oxidase subunit I-like"/>
    <property type="match status" value="1"/>
</dbReference>
<feature type="transmembrane region" description="Helical" evidence="8">
    <location>
        <begin position="182"/>
        <end position="201"/>
    </location>
</feature>
<reference evidence="10 11" key="1">
    <citation type="submission" date="2019-02" db="EMBL/GenBank/DDBJ databases">
        <title>Deep-cultivation of Planctomycetes and their phenomic and genomic characterization uncovers novel biology.</title>
        <authorList>
            <person name="Wiegand S."/>
            <person name="Jogler M."/>
            <person name="Boedeker C."/>
            <person name="Pinto D."/>
            <person name="Vollmers J."/>
            <person name="Rivas-Marin E."/>
            <person name="Kohn T."/>
            <person name="Peeters S.H."/>
            <person name="Heuer A."/>
            <person name="Rast P."/>
            <person name="Oberbeckmann S."/>
            <person name="Bunk B."/>
            <person name="Jeske O."/>
            <person name="Meyerdierks A."/>
            <person name="Storesund J.E."/>
            <person name="Kallscheuer N."/>
            <person name="Luecker S."/>
            <person name="Lage O.M."/>
            <person name="Pohl T."/>
            <person name="Merkel B.J."/>
            <person name="Hornburger P."/>
            <person name="Mueller R.-W."/>
            <person name="Bruemmer F."/>
            <person name="Labrenz M."/>
            <person name="Spormann A.M."/>
            <person name="Op Den Camp H."/>
            <person name="Overmann J."/>
            <person name="Amann R."/>
            <person name="Jetten M.S.M."/>
            <person name="Mascher T."/>
            <person name="Medema M.H."/>
            <person name="Devos D.P."/>
            <person name="Kaster A.-K."/>
            <person name="Ovreas L."/>
            <person name="Rohde M."/>
            <person name="Galperin M.Y."/>
            <person name="Jogler C."/>
        </authorList>
    </citation>
    <scope>NUCLEOTIDE SEQUENCE [LARGE SCALE GENOMIC DNA]</scope>
    <source>
        <strain evidence="10 11">Pla144</strain>
    </source>
</reference>
<feature type="transmembrane region" description="Helical" evidence="8">
    <location>
        <begin position="321"/>
        <end position="341"/>
    </location>
</feature>
<feature type="transmembrane region" description="Helical" evidence="8">
    <location>
        <begin position="222"/>
        <end position="245"/>
    </location>
</feature>
<dbReference type="EMBL" id="SJPS01000006">
    <property type="protein sequence ID" value="TWU23563.1"/>
    <property type="molecule type" value="Genomic_DNA"/>
</dbReference>
<comment type="caution">
    <text evidence="10">The sequence shown here is derived from an EMBL/GenBank/DDBJ whole genome shotgun (WGS) entry which is preliminary data.</text>
</comment>
<dbReference type="GO" id="GO:0020037">
    <property type="term" value="F:heme binding"/>
    <property type="evidence" value="ECO:0007669"/>
    <property type="project" value="InterPro"/>
</dbReference>
<dbReference type="PROSITE" id="PS50855">
    <property type="entry name" value="COX1"/>
    <property type="match status" value="1"/>
</dbReference>
<dbReference type="InterPro" id="IPR023615">
    <property type="entry name" value="Cyt_c_Oxase_su1_BS"/>
</dbReference>
<feature type="transmembrane region" description="Helical" evidence="8">
    <location>
        <begin position="505"/>
        <end position="530"/>
    </location>
</feature>
<feature type="transmembrane region" description="Helical" evidence="8">
    <location>
        <begin position="132"/>
        <end position="151"/>
    </location>
</feature>
<gene>
    <name evidence="10" type="primary">coxN</name>
    <name evidence="10" type="ORF">Pla144_37380</name>
</gene>
<dbReference type="Pfam" id="PF00115">
    <property type="entry name" value="COX1"/>
    <property type="match status" value="1"/>
</dbReference>
<dbReference type="InterPro" id="IPR000883">
    <property type="entry name" value="Cyt_C_Oxase_1"/>
</dbReference>
<feature type="transmembrane region" description="Helical" evidence="8">
    <location>
        <begin position="419"/>
        <end position="444"/>
    </location>
</feature>
<dbReference type="InterPro" id="IPR036927">
    <property type="entry name" value="Cyt_c_oxase-like_su1_sf"/>
</dbReference>
<sequence>MSTVTVDTHAAHGEHAHTSSFLKTYVFSLDHKIIGLQFLFSTLIWFSVGGLLAMGIRWQLAYPWRPMPLLGNLLAASEGGQIAPENYTMLVTMHATVMIFFVIIPILAGAFGNFLIPLMIGADDMAVPVLNMLSYWFMWPAFFFIGGSFFVEGGAAQGGWTSYPPLSVIQQAAPGSLEGQTLWLLGVTFVGIASMMGSINYMTTIIQMRAPGMTMFRLPMTIWGMFITAILQAFALPVLTAAGFMQLGDRMLGTGFFLPEGAMANNSPMETGGGQPLLWQHLFWFYSHPAVYIMILPAMGMVSDILSTFARKPLFGYKPMVYSISGIAGLGFIVWGHHMFVSGMNPMLGMTFMVSTMMIALPSAIKTFNWLGTLWGGKIQFTTPMLFAIAFVSMFIIGGLSGIFMAATPVDIFIHDTYYIVAHFHYVLFCGTAMAVFGGIYYWYPKMFGRMMNDSWGKVHFTLTFVLMNCVFYPMHILGMQGFPRRLADPYHYETFKNLLPLNQFISWCAFMLMASQIIFVINFFGSMFFGPRAGRNPWKANGLEWQAPSPPGHGNFDFQPIIYRGPYEYGSPETEEDYYPQTQPPKEGIQSAATPAH</sequence>
<feature type="domain" description="Cytochrome oxidase subunit I profile" evidence="9">
    <location>
        <begin position="21"/>
        <end position="564"/>
    </location>
</feature>
<feature type="transmembrane region" description="Helical" evidence="8">
    <location>
        <begin position="290"/>
        <end position="309"/>
    </location>
</feature>
<dbReference type="InterPro" id="IPR023616">
    <property type="entry name" value="Cyt_c_oxase-like_su1_dom"/>
</dbReference>
<dbReference type="GO" id="GO:0004129">
    <property type="term" value="F:cytochrome-c oxidase activity"/>
    <property type="evidence" value="ECO:0007669"/>
    <property type="project" value="InterPro"/>
</dbReference>
<evidence type="ECO:0000256" key="8">
    <source>
        <dbReference type="SAM" id="Phobius"/>
    </source>
</evidence>
<dbReference type="PROSITE" id="PS00077">
    <property type="entry name" value="COX1_CUB"/>
    <property type="match status" value="1"/>
</dbReference>
<dbReference type="GO" id="GO:0022904">
    <property type="term" value="P:respiratory electron transport chain"/>
    <property type="evidence" value="ECO:0007669"/>
    <property type="project" value="TreeGrafter"/>
</dbReference>
<keyword evidence="11" id="KW-1185">Reference proteome</keyword>
<evidence type="ECO:0000313" key="11">
    <source>
        <dbReference type="Proteomes" id="UP000318437"/>
    </source>
</evidence>
<dbReference type="GO" id="GO:0015990">
    <property type="term" value="P:electron transport coupled proton transport"/>
    <property type="evidence" value="ECO:0007669"/>
    <property type="project" value="TreeGrafter"/>
</dbReference>
<keyword evidence="5 8" id="KW-0472">Membrane</keyword>
<keyword evidence="4 8" id="KW-1133">Transmembrane helix</keyword>
<comment type="similarity">
    <text evidence="6">Belongs to the heme-copper respiratory oxidase family.</text>
</comment>
<keyword evidence="6" id="KW-0479">Metal-binding</keyword>
<feature type="transmembrane region" description="Helical" evidence="8">
    <location>
        <begin position="386"/>
        <end position="407"/>
    </location>
</feature>
<dbReference type="OrthoDB" id="9759913at2"/>
<keyword evidence="3 6" id="KW-0812">Transmembrane</keyword>
<feature type="transmembrane region" description="Helical" evidence="8">
    <location>
        <begin position="456"/>
        <end position="475"/>
    </location>
</feature>
<comment type="subcellular location">
    <subcellularLocation>
        <location evidence="1">Membrane</location>
        <topology evidence="1">Multi-pass membrane protein</topology>
    </subcellularLocation>
</comment>
<evidence type="ECO:0000256" key="1">
    <source>
        <dbReference type="ARBA" id="ARBA00004141"/>
    </source>
</evidence>
<proteinExistence type="inferred from homology"/>
<dbReference type="PANTHER" id="PTHR10422:SF18">
    <property type="entry name" value="CYTOCHROME C OXIDASE SUBUNIT 1"/>
    <property type="match status" value="1"/>
</dbReference>
<evidence type="ECO:0000256" key="5">
    <source>
        <dbReference type="ARBA" id="ARBA00023136"/>
    </source>
</evidence>